<evidence type="ECO:0000256" key="1">
    <source>
        <dbReference type="ARBA" id="ARBA00011245"/>
    </source>
</evidence>
<name>A0A927F7J7_9BACT</name>
<evidence type="ECO:0000256" key="10">
    <source>
        <dbReference type="ARBA" id="ARBA00060887"/>
    </source>
</evidence>
<keyword evidence="7 11" id="KW-0275">Fatty acid biosynthesis</keyword>
<dbReference type="GO" id="GO:0050343">
    <property type="term" value="F:trans-2-enoyl-CoA reductase (NADH) activity"/>
    <property type="evidence" value="ECO:0007669"/>
    <property type="project" value="UniProtKB-EC"/>
</dbReference>
<evidence type="ECO:0000259" key="14">
    <source>
        <dbReference type="Pfam" id="PF12242"/>
    </source>
</evidence>
<feature type="binding site" evidence="11">
    <location>
        <position position="226"/>
    </location>
    <ligand>
        <name>substrate</name>
    </ligand>
</feature>
<keyword evidence="2 11" id="KW-0444">Lipid biosynthesis</keyword>
<dbReference type="InterPro" id="IPR024910">
    <property type="entry name" value="Enoyl-CoA_Rdtase_cat_dom"/>
</dbReference>
<comment type="catalytic activity">
    <reaction evidence="8">
        <text>a 2,3-saturated acyl-CoA + NAD(+) = a (2E)-enoyl-CoA + NADH + H(+)</text>
        <dbReference type="Rhea" id="RHEA:18177"/>
        <dbReference type="ChEBI" id="CHEBI:15378"/>
        <dbReference type="ChEBI" id="CHEBI:57540"/>
        <dbReference type="ChEBI" id="CHEBI:57945"/>
        <dbReference type="ChEBI" id="CHEBI:58856"/>
        <dbReference type="ChEBI" id="CHEBI:65111"/>
        <dbReference type="EC" id="1.3.1.44"/>
    </reaction>
</comment>
<evidence type="ECO:0000256" key="8">
    <source>
        <dbReference type="ARBA" id="ARBA00048302"/>
    </source>
</evidence>
<keyword evidence="6 11" id="KW-0443">Lipid metabolism</keyword>
<feature type="domain" description="Enoyl reductase FAD binding" evidence="12">
    <location>
        <begin position="325"/>
        <end position="388"/>
    </location>
</feature>
<comment type="caution">
    <text evidence="11">Lacks conserved residue(s) required for the propagation of feature annotation.</text>
</comment>
<feature type="domain" description="Trans-2-enoyl-CoA reductase-like NAD(P)H binding" evidence="14">
    <location>
        <begin position="2"/>
        <end position="79"/>
    </location>
</feature>
<dbReference type="Proteomes" id="UP000622317">
    <property type="component" value="Unassembled WGS sequence"/>
</dbReference>
<comment type="similarity">
    <text evidence="10 11">Belongs to the TER reductase family.</text>
</comment>
<sequence length="395" mass="43417">MIVQPRIKGFICITAHPTGCAANVKEQIDYVKSQPAVENGPKNVLVVGASQGYGLASRISAAFGSGANTLGVFFERPSERGRCASAGWYNSVAFEKEAKAAGLYAKSLNGDAFSDELKAQAIERIKEDMGGKIDLLVYSIGAPRRTDPKTGEVYKSAIKPIGKPFSNKYLDTDKKTIQVATLEPGTEEEIQGTVKVMGGEDWELWIDALTEAGVLAEGFKTVAYDYIGPKFTWPIYKDGALGQAKLDVRRAKAAINEKVASIGGKAYVSVNKALVTQSSSAIPGVNLYITALYKVMKEKGNHEGCIEQMYRLFSDRLYNGGEVPTDDLDLIRLDDWEMQPEIQDEIAENWPKIETDTIDQYTDFEGYQDEFLKLFGFGVKGVDYDADVEIDINFE</sequence>
<dbReference type="InterPro" id="IPR050048">
    <property type="entry name" value="FabV-like_NADH_b"/>
</dbReference>
<feature type="site" description="Plays an important role in discriminating NADH against NADPH" evidence="11">
    <location>
        <position position="75"/>
    </location>
</feature>
<evidence type="ECO:0000256" key="2">
    <source>
        <dbReference type="ARBA" id="ARBA00022516"/>
    </source>
</evidence>
<evidence type="ECO:0000256" key="3">
    <source>
        <dbReference type="ARBA" id="ARBA00022832"/>
    </source>
</evidence>
<dbReference type="InterPro" id="IPR010758">
    <property type="entry name" value="Trans-2-enoyl-CoA_reductase"/>
</dbReference>
<dbReference type="Pfam" id="PF07055">
    <property type="entry name" value="Eno-Rase_FAD_bd"/>
    <property type="match status" value="1"/>
</dbReference>
<keyword evidence="5 11" id="KW-0520">NAD</keyword>
<proteinExistence type="inferred from homology"/>
<comment type="catalytic activity">
    <reaction evidence="9 11">
        <text>a 2,3-saturated acyl-[ACP] + NAD(+) = a (2E)-enoyl-[ACP] + NADH + H(+)</text>
        <dbReference type="Rhea" id="RHEA:10240"/>
        <dbReference type="Rhea" id="RHEA-COMP:9925"/>
        <dbReference type="Rhea" id="RHEA-COMP:9926"/>
        <dbReference type="ChEBI" id="CHEBI:15378"/>
        <dbReference type="ChEBI" id="CHEBI:57540"/>
        <dbReference type="ChEBI" id="CHEBI:57945"/>
        <dbReference type="ChEBI" id="CHEBI:78784"/>
        <dbReference type="ChEBI" id="CHEBI:78785"/>
        <dbReference type="EC" id="1.3.1.9"/>
    </reaction>
</comment>
<keyword evidence="4 11" id="KW-0560">Oxidoreductase</keyword>
<feature type="active site" description="Proton donor" evidence="11">
    <location>
        <position position="236"/>
    </location>
</feature>
<accession>A0A927F7J7</accession>
<dbReference type="Gene3D" id="3.40.50.720">
    <property type="entry name" value="NAD(P)-binding Rossmann-like Domain"/>
    <property type="match status" value="1"/>
</dbReference>
<keyword evidence="16" id="KW-1185">Reference proteome</keyword>
<dbReference type="InterPro" id="IPR024906">
    <property type="entry name" value="Eno_Rdtase_FAD-bd_dom"/>
</dbReference>
<feature type="binding site" evidence="11">
    <location>
        <begin position="74"/>
        <end position="75"/>
    </location>
    <ligand>
        <name>NAD(+)</name>
        <dbReference type="ChEBI" id="CHEBI:57540"/>
    </ligand>
</feature>
<comment type="pathway">
    <text evidence="11">Lipid metabolism; fatty acid biosynthesis.</text>
</comment>
<evidence type="ECO:0000259" key="13">
    <source>
        <dbReference type="Pfam" id="PF12241"/>
    </source>
</evidence>
<dbReference type="HAMAP" id="MF_01838">
    <property type="entry name" value="FabV_reductase"/>
    <property type="match status" value="1"/>
</dbReference>
<evidence type="ECO:0000313" key="16">
    <source>
        <dbReference type="Proteomes" id="UP000622317"/>
    </source>
</evidence>
<feature type="binding site" evidence="11">
    <location>
        <position position="245"/>
    </location>
    <ligand>
        <name>NAD(+)</name>
        <dbReference type="ChEBI" id="CHEBI:57540"/>
    </ligand>
</feature>
<comment type="caution">
    <text evidence="15">The sequence shown here is derived from an EMBL/GenBank/DDBJ whole genome shotgun (WGS) entry which is preliminary data.</text>
</comment>
<dbReference type="GO" id="GO:0051287">
    <property type="term" value="F:NAD binding"/>
    <property type="evidence" value="ECO:0007669"/>
    <property type="project" value="UniProtKB-UniRule"/>
</dbReference>
<comment type="function">
    <text evidence="11">Involved in the final reduction of the elongation cycle of fatty acid synthesis (FAS II). Catalyzes the reduction of a carbon-carbon double bond in an enoyl moiety that is covalently linked to an acyl carrier protein (ACP).</text>
</comment>
<dbReference type="GO" id="GO:0004318">
    <property type="term" value="F:enoyl-[acyl-carrier-protein] reductase (NADH) activity"/>
    <property type="evidence" value="ECO:0007669"/>
    <property type="project" value="UniProtKB-UniRule"/>
</dbReference>
<feature type="domain" description="Trans-2-enoyl-CoA reductase catalytic" evidence="13">
    <location>
        <begin position="82"/>
        <end position="318"/>
    </location>
</feature>
<dbReference type="PANTHER" id="PTHR37480">
    <property type="entry name" value="ENOYL-[ACYL-CARRIER-PROTEIN] REDUCTASE [NADH]"/>
    <property type="match status" value="1"/>
</dbReference>
<dbReference type="RefSeq" id="WP_191615743.1">
    <property type="nucleotide sequence ID" value="NZ_JACYFG010000006.1"/>
</dbReference>
<evidence type="ECO:0000313" key="15">
    <source>
        <dbReference type="EMBL" id="MBD5778610.1"/>
    </source>
</evidence>
<evidence type="ECO:0000256" key="11">
    <source>
        <dbReference type="HAMAP-Rule" id="MF_01838"/>
    </source>
</evidence>
<reference evidence="15" key="1">
    <citation type="submission" date="2020-09" db="EMBL/GenBank/DDBJ databases">
        <title>Pelagicoccus enzymogenes sp. nov. with an EPS production, isolated from marine sediment.</title>
        <authorList>
            <person name="Feng X."/>
        </authorList>
    </citation>
    <scope>NUCLEOTIDE SEQUENCE</scope>
    <source>
        <strain evidence="15">NFK12</strain>
    </source>
</reference>
<evidence type="ECO:0000256" key="9">
    <source>
        <dbReference type="ARBA" id="ARBA00048572"/>
    </source>
</evidence>
<dbReference type="EC" id="1.3.1.9" evidence="11"/>
<feature type="binding site" evidence="11">
    <location>
        <begin position="274"/>
        <end position="276"/>
    </location>
    <ligand>
        <name>NAD(+)</name>
        <dbReference type="ChEBI" id="CHEBI:57540"/>
    </ligand>
</feature>
<evidence type="ECO:0000259" key="12">
    <source>
        <dbReference type="Pfam" id="PF07055"/>
    </source>
</evidence>
<dbReference type="Pfam" id="PF12241">
    <property type="entry name" value="Enoyl_reductase"/>
    <property type="match status" value="1"/>
</dbReference>
<gene>
    <name evidence="11" type="primary">fabV</name>
    <name evidence="15" type="ORF">IEN85_03850</name>
</gene>
<dbReference type="Pfam" id="PF12242">
    <property type="entry name" value="Eno-Rase_NADH_b"/>
    <property type="match status" value="1"/>
</dbReference>
<dbReference type="EMBL" id="JACYFG010000006">
    <property type="protein sequence ID" value="MBD5778610.1"/>
    <property type="molecule type" value="Genomic_DNA"/>
</dbReference>
<feature type="binding site" evidence="11">
    <location>
        <begin position="111"/>
        <end position="112"/>
    </location>
    <ligand>
        <name>NAD(+)</name>
        <dbReference type="ChEBI" id="CHEBI:57540"/>
    </ligand>
</feature>
<dbReference type="NCBIfam" id="NF010177">
    <property type="entry name" value="PRK13656.1"/>
    <property type="match status" value="1"/>
</dbReference>
<dbReference type="PANTHER" id="PTHR37480:SF1">
    <property type="entry name" value="ENOYL-[ACYL-CARRIER-PROTEIN] REDUCTASE [NADH]"/>
    <property type="match status" value="1"/>
</dbReference>
<dbReference type="GO" id="GO:0006633">
    <property type="term" value="P:fatty acid biosynthetic process"/>
    <property type="evidence" value="ECO:0007669"/>
    <property type="project" value="UniProtKB-UniRule"/>
</dbReference>
<dbReference type="FunFam" id="3.40.50.720:FF:000221">
    <property type="entry name" value="Enoyl-[acyl-carrier-protein] reductase [NADH]"/>
    <property type="match status" value="1"/>
</dbReference>
<protein>
    <recommendedName>
        <fullName evidence="11">Enoyl-[acyl-carrier-protein] reductase [NADH]</fullName>
        <shortName evidence="11">ENR</shortName>
        <ecNumber evidence="11">1.3.1.9</ecNumber>
    </recommendedName>
</protein>
<dbReference type="AlphaFoldDB" id="A0A927F7J7"/>
<keyword evidence="3 11" id="KW-0276">Fatty acid metabolism</keyword>
<evidence type="ECO:0000256" key="6">
    <source>
        <dbReference type="ARBA" id="ARBA00023098"/>
    </source>
</evidence>
<evidence type="ECO:0000256" key="7">
    <source>
        <dbReference type="ARBA" id="ARBA00023160"/>
    </source>
</evidence>
<organism evidence="15 16">
    <name type="scientific">Pelagicoccus enzymogenes</name>
    <dbReference type="NCBI Taxonomy" id="2773457"/>
    <lineage>
        <taxon>Bacteria</taxon>
        <taxon>Pseudomonadati</taxon>
        <taxon>Verrucomicrobiota</taxon>
        <taxon>Opitutia</taxon>
        <taxon>Puniceicoccales</taxon>
        <taxon>Pelagicoccaceae</taxon>
        <taxon>Pelagicoccus</taxon>
    </lineage>
</organism>
<evidence type="ECO:0000256" key="5">
    <source>
        <dbReference type="ARBA" id="ARBA00023027"/>
    </source>
</evidence>
<comment type="subunit">
    <text evidence="1 11">Monomer.</text>
</comment>
<evidence type="ECO:0000256" key="4">
    <source>
        <dbReference type="ARBA" id="ARBA00023002"/>
    </source>
</evidence>
<dbReference type="NCBIfam" id="NF043048">
    <property type="entry name" value="EnoyACPredFabV"/>
    <property type="match status" value="1"/>
</dbReference>